<dbReference type="AlphaFoldDB" id="B6YQW8"/>
<feature type="transmembrane region" description="Helical" evidence="6">
    <location>
        <begin position="377"/>
        <end position="401"/>
    </location>
</feature>
<keyword evidence="8" id="KW-1185">Reference proteome</keyword>
<dbReference type="InterPro" id="IPR050833">
    <property type="entry name" value="Poly_Biosynth_Transport"/>
</dbReference>
<feature type="transmembrane region" description="Helical" evidence="6">
    <location>
        <begin position="155"/>
        <end position="176"/>
    </location>
</feature>
<feature type="transmembrane region" description="Helical" evidence="6">
    <location>
        <begin position="313"/>
        <end position="332"/>
    </location>
</feature>
<feature type="transmembrane region" description="Helical" evidence="6">
    <location>
        <begin position="407"/>
        <end position="425"/>
    </location>
</feature>
<dbReference type="PANTHER" id="PTHR30250:SF11">
    <property type="entry name" value="O-ANTIGEN TRANSPORTER-RELATED"/>
    <property type="match status" value="1"/>
</dbReference>
<feature type="transmembrane region" description="Helical" evidence="6">
    <location>
        <begin position="230"/>
        <end position="250"/>
    </location>
</feature>
<feature type="transmembrane region" description="Helical" evidence="6">
    <location>
        <begin position="196"/>
        <end position="218"/>
    </location>
</feature>
<evidence type="ECO:0000256" key="1">
    <source>
        <dbReference type="ARBA" id="ARBA00004651"/>
    </source>
</evidence>
<dbReference type="Proteomes" id="UP000000723">
    <property type="component" value="Chromosome"/>
</dbReference>
<feature type="transmembrane region" description="Helical" evidence="6">
    <location>
        <begin position="119"/>
        <end position="143"/>
    </location>
</feature>
<proteinExistence type="predicted"/>
<evidence type="ECO:0000256" key="6">
    <source>
        <dbReference type="SAM" id="Phobius"/>
    </source>
</evidence>
<accession>B6YQW8</accession>
<keyword evidence="5 6" id="KW-0472">Membrane</keyword>
<protein>
    <submittedName>
        <fullName evidence="7">Polysaccharide biosynthesis protein</fullName>
    </submittedName>
</protein>
<organism evidence="7 8">
    <name type="scientific">Azobacteroides pseudotrichonymphae genomovar. CFP2</name>
    <dbReference type="NCBI Taxonomy" id="511995"/>
    <lineage>
        <taxon>Bacteria</taxon>
        <taxon>Pseudomonadati</taxon>
        <taxon>Bacteroidota</taxon>
        <taxon>Bacteroidia</taxon>
        <taxon>Bacteroidales</taxon>
        <taxon>Candidatus Azobacteroides</taxon>
    </lineage>
</organism>
<evidence type="ECO:0000256" key="5">
    <source>
        <dbReference type="ARBA" id="ARBA00023136"/>
    </source>
</evidence>
<dbReference type="EMBL" id="AP010656">
    <property type="protein sequence ID" value="BAG83590.1"/>
    <property type="molecule type" value="Genomic_DNA"/>
</dbReference>
<feature type="transmembrane region" description="Helical" evidence="6">
    <location>
        <begin position="437"/>
        <end position="455"/>
    </location>
</feature>
<dbReference type="Pfam" id="PF01554">
    <property type="entry name" value="MatE"/>
    <property type="match status" value="1"/>
</dbReference>
<dbReference type="STRING" id="511995.CFPG_327"/>
<dbReference type="KEGG" id="aps:CFPG_327"/>
<evidence type="ECO:0000313" key="8">
    <source>
        <dbReference type="Proteomes" id="UP000000723"/>
    </source>
</evidence>
<comment type="subcellular location">
    <subcellularLocation>
        <location evidence="1">Cell membrane</location>
        <topology evidence="1">Multi-pass membrane protein</topology>
    </subcellularLocation>
</comment>
<feature type="transmembrane region" description="Helical" evidence="6">
    <location>
        <begin position="352"/>
        <end position="370"/>
    </location>
</feature>
<sequence length="495" mass="57272">MHGVRSLAKDSFIYGGSAIASKMMNWLLTVLFTHTLAKSDFGIMTNLYAYAALIIVVLTFGMETGFFRFANQTDKYLPATVYSTTLISVSIIVLVFLICFLSFFSFLRTYLWSSKIPGIYIRIVIVVLSMDAFSAIPFAYLRYKKRVLKFGILKLLNVVLYTFFCILFLVICPQINKHSPSLITWFWKDNFRLGYVFIANLLATFIEILCLLPELIGFKYRFDVSLAKGMFHYCFPLVIMGIAGVSNHVVDKLMFPAFYSGSLPMFDELGVYSACFKIALIMMMFTQAFRYAYEPFFFEKSKEKDAKQLYADVMKYFIIFGLLVFLGVVLYLDIIKYLIAPEYFGALRIVPIVLWGELFFAVYFNLSVWYKLVDKTYWGAIFSTIAFVILIVVNIFFIPIYSYRACAWAGFTGDGFIMLLSYFIGQKYYPIRYDLKSIGFYTCLALGLYAVSYFVPIYNCWFHLAFNTILIIIYLIVVIKRDLLLKNISFVNYFV</sequence>
<feature type="transmembrane region" description="Helical" evidence="6">
    <location>
        <begin position="270"/>
        <end position="293"/>
    </location>
</feature>
<dbReference type="RefSeq" id="WP_012573351.1">
    <property type="nucleotide sequence ID" value="NC_011565.1"/>
</dbReference>
<feature type="transmembrane region" description="Helical" evidence="6">
    <location>
        <begin position="81"/>
        <end position="107"/>
    </location>
</feature>
<feature type="transmembrane region" description="Helical" evidence="6">
    <location>
        <begin position="12"/>
        <end position="35"/>
    </location>
</feature>
<reference evidence="8" key="1">
    <citation type="journal article" date="2008" name="Science">
        <title>Genome of an endosymbiont coupling N2 fixation to cellulolysis within RT protist cells in termite gut.</title>
        <authorList>
            <person name="Hongoh Y."/>
            <person name="Sharma V.K."/>
            <person name="Prakash T."/>
            <person name="Noda S."/>
            <person name="Toh H."/>
            <person name="Taylor T.D."/>
            <person name="Kudo T."/>
            <person name="Sakaki Y."/>
            <person name="Toyoda A."/>
            <person name="Hattori M."/>
            <person name="Ohkuma M."/>
        </authorList>
    </citation>
    <scope>NUCLEOTIDE SEQUENCE [LARGE SCALE GENOMIC DNA]</scope>
</reference>
<dbReference type="InterPro" id="IPR002528">
    <property type="entry name" value="MATE_fam"/>
</dbReference>
<evidence type="ECO:0000256" key="2">
    <source>
        <dbReference type="ARBA" id="ARBA00022475"/>
    </source>
</evidence>
<feature type="transmembrane region" description="Helical" evidence="6">
    <location>
        <begin position="461"/>
        <end position="479"/>
    </location>
</feature>
<dbReference type="OrthoDB" id="9814608at2"/>
<evidence type="ECO:0000313" key="7">
    <source>
        <dbReference type="EMBL" id="BAG83590.1"/>
    </source>
</evidence>
<dbReference type="HOGENOM" id="CLU_022017_7_2_10"/>
<dbReference type="GO" id="GO:0005886">
    <property type="term" value="C:plasma membrane"/>
    <property type="evidence" value="ECO:0007669"/>
    <property type="project" value="UniProtKB-SubCell"/>
</dbReference>
<dbReference type="PANTHER" id="PTHR30250">
    <property type="entry name" value="PST FAMILY PREDICTED COLANIC ACID TRANSPORTER"/>
    <property type="match status" value="1"/>
</dbReference>
<feature type="transmembrane region" description="Helical" evidence="6">
    <location>
        <begin position="47"/>
        <end position="69"/>
    </location>
</feature>
<name>B6YQW8_AZOPC</name>
<evidence type="ECO:0000256" key="3">
    <source>
        <dbReference type="ARBA" id="ARBA00022692"/>
    </source>
</evidence>
<keyword evidence="2" id="KW-1003">Cell membrane</keyword>
<keyword evidence="4 6" id="KW-1133">Transmembrane helix</keyword>
<gene>
    <name evidence="7" type="ordered locus">CFPG_327</name>
</gene>
<dbReference type="eggNOG" id="COG2244">
    <property type="taxonomic scope" value="Bacteria"/>
</dbReference>
<keyword evidence="3 6" id="KW-0812">Transmembrane</keyword>
<evidence type="ECO:0000256" key="4">
    <source>
        <dbReference type="ARBA" id="ARBA00022989"/>
    </source>
</evidence>